<proteinExistence type="inferred from homology"/>
<dbReference type="NCBIfam" id="TIGR00044">
    <property type="entry name" value="YggS family pyridoxal phosphate-dependent enzyme"/>
    <property type="match status" value="1"/>
</dbReference>
<sequence>MPTAQQLIADNVARVRDEIGVAARAAGRDSGEIKLVAVSKYVDADTAALLVQAGCRSLGEARPQQLWEKAEAPSLAGVEWHLIGRLQRNKIRRTLPLASLIHSVDSARLLAALDEEAAAANLAPQLLLEVNCSGDTAKQGFAPEEVRRLLPTLANYSRLSIAGMMTMAALDGDEITARANFASLRRLRDELAPNAPPNVMLTELSMGMSGDFPAAIAEGATIVRIGSSLFDGVL</sequence>
<keyword evidence="1 2" id="KW-0663">Pyridoxal phosphate</keyword>
<dbReference type="SUPFAM" id="SSF51419">
    <property type="entry name" value="PLP-binding barrel"/>
    <property type="match status" value="1"/>
</dbReference>
<comment type="function">
    <text evidence="2">Pyridoxal 5'-phosphate (PLP)-binding protein, which is involved in PLP homeostasis.</text>
</comment>
<evidence type="ECO:0000256" key="4">
    <source>
        <dbReference type="RuleBase" id="RU004514"/>
    </source>
</evidence>
<dbReference type="PIRSF" id="PIRSF004848">
    <property type="entry name" value="YBL036c_PLPDEIII"/>
    <property type="match status" value="1"/>
</dbReference>
<evidence type="ECO:0000259" key="5">
    <source>
        <dbReference type="Pfam" id="PF01168"/>
    </source>
</evidence>
<dbReference type="KEGG" id="lpav:PLANPX_2653"/>
<dbReference type="InterPro" id="IPR029066">
    <property type="entry name" value="PLP-binding_barrel"/>
</dbReference>
<name>A0A5K7XDW0_9BACT</name>
<dbReference type="GO" id="GO:0030170">
    <property type="term" value="F:pyridoxal phosphate binding"/>
    <property type="evidence" value="ECO:0007669"/>
    <property type="project" value="UniProtKB-UniRule"/>
</dbReference>
<evidence type="ECO:0000256" key="3">
    <source>
        <dbReference type="PIRSR" id="PIRSR004848-1"/>
    </source>
</evidence>
<gene>
    <name evidence="6" type="ORF">PLANPX_2653</name>
</gene>
<keyword evidence="7" id="KW-1185">Reference proteome</keyword>
<dbReference type="Proteomes" id="UP000326837">
    <property type="component" value="Chromosome"/>
</dbReference>
<comment type="similarity">
    <text evidence="2 4">Belongs to the pyridoxal phosphate-binding protein YggS/PROSC family.</text>
</comment>
<protein>
    <recommendedName>
        <fullName evidence="2">Pyridoxal phosphate homeostasis protein</fullName>
        <shortName evidence="2">PLP homeostasis protein</shortName>
    </recommendedName>
</protein>
<dbReference type="CDD" id="cd00635">
    <property type="entry name" value="PLPDE_III_YBL036c_like"/>
    <property type="match status" value="1"/>
</dbReference>
<dbReference type="PANTHER" id="PTHR10146:SF14">
    <property type="entry name" value="PYRIDOXAL PHOSPHATE HOMEOSTASIS PROTEIN"/>
    <property type="match status" value="1"/>
</dbReference>
<evidence type="ECO:0000256" key="1">
    <source>
        <dbReference type="ARBA" id="ARBA00022898"/>
    </source>
</evidence>
<dbReference type="PANTHER" id="PTHR10146">
    <property type="entry name" value="PROLINE SYNTHETASE CO-TRANSCRIBED BACTERIAL HOMOLOG PROTEIN"/>
    <property type="match status" value="1"/>
</dbReference>
<dbReference type="InterPro" id="IPR001608">
    <property type="entry name" value="Ala_racemase_N"/>
</dbReference>
<organism evidence="6 7">
    <name type="scientific">Lacipirellula parvula</name>
    <dbReference type="NCBI Taxonomy" id="2650471"/>
    <lineage>
        <taxon>Bacteria</taxon>
        <taxon>Pseudomonadati</taxon>
        <taxon>Planctomycetota</taxon>
        <taxon>Planctomycetia</taxon>
        <taxon>Pirellulales</taxon>
        <taxon>Lacipirellulaceae</taxon>
        <taxon>Lacipirellula</taxon>
    </lineage>
</organism>
<evidence type="ECO:0000256" key="2">
    <source>
        <dbReference type="HAMAP-Rule" id="MF_02087"/>
    </source>
</evidence>
<dbReference type="HAMAP" id="MF_02087">
    <property type="entry name" value="PLP_homeostasis"/>
    <property type="match status" value="1"/>
</dbReference>
<accession>A0A5K7XDW0</accession>
<evidence type="ECO:0000313" key="6">
    <source>
        <dbReference type="EMBL" id="BBO33041.1"/>
    </source>
</evidence>
<feature type="domain" description="Alanine racemase N-terminal" evidence="5">
    <location>
        <begin position="32"/>
        <end position="230"/>
    </location>
</feature>
<dbReference type="Pfam" id="PF01168">
    <property type="entry name" value="Ala_racemase_N"/>
    <property type="match status" value="1"/>
</dbReference>
<evidence type="ECO:0000313" key="7">
    <source>
        <dbReference type="Proteomes" id="UP000326837"/>
    </source>
</evidence>
<comment type="cofactor">
    <cofactor evidence="3">
        <name>pyridoxal 5'-phosphate</name>
        <dbReference type="ChEBI" id="CHEBI:597326"/>
    </cofactor>
</comment>
<dbReference type="RefSeq" id="WP_152098901.1">
    <property type="nucleotide sequence ID" value="NZ_AP021861.1"/>
</dbReference>
<dbReference type="Gene3D" id="3.20.20.10">
    <property type="entry name" value="Alanine racemase"/>
    <property type="match status" value="1"/>
</dbReference>
<reference evidence="7" key="1">
    <citation type="submission" date="2019-10" db="EMBL/GenBank/DDBJ databases">
        <title>Lacipirellula parvula gen. nov., sp. nov., representing a lineage of planctomycetes widespread in freshwater anoxic habitats, and description of the family Lacipirellulaceae.</title>
        <authorList>
            <person name="Dedysh S.N."/>
            <person name="Kulichevskaya I.S."/>
            <person name="Beletsky A.V."/>
            <person name="Rakitin A.L."/>
            <person name="Mardanov A.V."/>
            <person name="Ivanova A.A."/>
            <person name="Saltykova V.X."/>
            <person name="Rijpstra W.I.C."/>
            <person name="Sinninghe Damste J.S."/>
            <person name="Ravin N.V."/>
        </authorList>
    </citation>
    <scope>NUCLEOTIDE SEQUENCE [LARGE SCALE GENOMIC DNA]</scope>
    <source>
        <strain evidence="7">PX69</strain>
    </source>
</reference>
<feature type="modified residue" description="N6-(pyridoxal phosphate)lysine" evidence="2 3">
    <location>
        <position position="40"/>
    </location>
</feature>
<dbReference type="AlphaFoldDB" id="A0A5K7XDW0"/>
<dbReference type="InterPro" id="IPR011078">
    <property type="entry name" value="PyrdxlP_homeostasis"/>
</dbReference>
<dbReference type="EMBL" id="AP021861">
    <property type="protein sequence ID" value="BBO33041.1"/>
    <property type="molecule type" value="Genomic_DNA"/>
</dbReference>